<proteinExistence type="predicted"/>
<reference evidence="3" key="1">
    <citation type="journal article" date="2012" name="Science">
        <title>The Paleozoic origin of enzymatic lignin decomposition reconstructed from 31 fungal genomes.</title>
        <authorList>
            <person name="Floudas D."/>
            <person name="Binder M."/>
            <person name="Riley R."/>
            <person name="Barry K."/>
            <person name="Blanchette R.A."/>
            <person name="Henrissat B."/>
            <person name="Martinez A.T."/>
            <person name="Otillar R."/>
            <person name="Spatafora J.W."/>
            <person name="Yadav J.S."/>
            <person name="Aerts A."/>
            <person name="Benoit I."/>
            <person name="Boyd A."/>
            <person name="Carlson A."/>
            <person name="Copeland A."/>
            <person name="Coutinho P.M."/>
            <person name="de Vries R.P."/>
            <person name="Ferreira P."/>
            <person name="Findley K."/>
            <person name="Foster B."/>
            <person name="Gaskell J."/>
            <person name="Glotzer D."/>
            <person name="Gorecki P."/>
            <person name="Heitman J."/>
            <person name="Hesse C."/>
            <person name="Hori C."/>
            <person name="Igarashi K."/>
            <person name="Jurgens J.A."/>
            <person name="Kallen N."/>
            <person name="Kersten P."/>
            <person name="Kohler A."/>
            <person name="Kuees U."/>
            <person name="Kumar T.K.A."/>
            <person name="Kuo A."/>
            <person name="LaButti K."/>
            <person name="Larrondo L.F."/>
            <person name="Lindquist E."/>
            <person name="Ling A."/>
            <person name="Lombard V."/>
            <person name="Lucas S."/>
            <person name="Lundell T."/>
            <person name="Martin R."/>
            <person name="McLaughlin D.J."/>
            <person name="Morgenstern I."/>
            <person name="Morin E."/>
            <person name="Murat C."/>
            <person name="Nagy L.G."/>
            <person name="Nolan M."/>
            <person name="Ohm R.A."/>
            <person name="Patyshakuliyeva A."/>
            <person name="Rokas A."/>
            <person name="Ruiz-Duenas F.J."/>
            <person name="Sabat G."/>
            <person name="Salamov A."/>
            <person name="Samejima M."/>
            <person name="Schmutz J."/>
            <person name="Slot J.C."/>
            <person name="St John F."/>
            <person name="Stenlid J."/>
            <person name="Sun H."/>
            <person name="Sun S."/>
            <person name="Syed K."/>
            <person name="Tsang A."/>
            <person name="Wiebenga A."/>
            <person name="Young D."/>
            <person name="Pisabarro A."/>
            <person name="Eastwood D.C."/>
            <person name="Martin F."/>
            <person name="Cullen D."/>
            <person name="Grigoriev I.V."/>
            <person name="Hibbett D.S."/>
        </authorList>
    </citation>
    <scope>NUCLEOTIDE SEQUENCE [LARGE SCALE GENOMIC DNA]</scope>
    <source>
        <strain evidence="3">RWD-64-598 SS2</strain>
    </source>
</reference>
<dbReference type="OrthoDB" id="2634326at2759"/>
<dbReference type="EMBL" id="JH711592">
    <property type="protein sequence ID" value="EIW74316.1"/>
    <property type="molecule type" value="Genomic_DNA"/>
</dbReference>
<keyword evidence="3" id="KW-1185">Reference proteome</keyword>
<feature type="region of interest" description="Disordered" evidence="1">
    <location>
        <begin position="383"/>
        <end position="402"/>
    </location>
</feature>
<dbReference type="OMA" id="EVSHRWM"/>
<dbReference type="GeneID" id="19204220"/>
<protein>
    <submittedName>
        <fullName evidence="2">Uncharacterized protein</fullName>
    </submittedName>
</protein>
<evidence type="ECO:0000313" key="3">
    <source>
        <dbReference type="Proteomes" id="UP000053558"/>
    </source>
</evidence>
<sequence>MPTDRSLHQMGDINLHEIFPVAEYPFPPDDVIFEYSDAKVIAVYKDYIITSPNADFVPEPFIFENEEVKARADGRFGIVDAFQWPQLYSEKFEWAMCIPRKDPFYAHERRWFAWENLRDEDFLRSARYPTMYSLGPNKQLGVSGLVSQAKEAVTAWMTERNKKEHSITIPLRILEGVVTQLQSPQLHRDIVKLYAEAQRRHLDITAFLDYVRYAEPKLRVLDFYPAPVTEKWMGAFTSDPNVCERLHIAGIPVWFIRIRAQIPSTIKIKNRVQIDRPDHIVRENYFDTHARLEPFEPICPPMPACNERLRVQFTGVSASDLSTVRQMQGSPAQGAPGFGGGSGRFQVQGRKAGLKQGARDTWSVLSNDYTPDVPSIWTNALDRAKSAKGQHDAKQKKQGLPPKAPFGHVAAGYRFPDPCALVTPVEPKRKTTFLVNWLNIRSQRLEDVDLSPFVAQPNGQNWRDLLTGVILEDLSPNRIKDRQERASGRELFGSVITSIVESGDFWSHSPSQLWQGMDVSPRFLIREIDIVKKIVWEVAEFNFRFELLALDHAMARPLWVKDPAARKQAVCDVFPDGGLTREGQWLPAGEHEVGLNSRDPQTAATAWERFRVLLSGWHGASQTRPIDATTLTDLYLQVSPLATDYCWRFFQQAGRAPIVPFAFPFS</sequence>
<name>R7SDS4_CONPW</name>
<dbReference type="Proteomes" id="UP000053558">
    <property type="component" value="Unassembled WGS sequence"/>
</dbReference>
<dbReference type="KEGG" id="cput:CONPUDRAFT_160023"/>
<evidence type="ECO:0000256" key="1">
    <source>
        <dbReference type="SAM" id="MobiDB-lite"/>
    </source>
</evidence>
<gene>
    <name evidence="2" type="ORF">CONPUDRAFT_160023</name>
</gene>
<dbReference type="AlphaFoldDB" id="R7SDS4"/>
<feature type="compositionally biased region" description="Basic and acidic residues" evidence="1">
    <location>
        <begin position="383"/>
        <end position="395"/>
    </location>
</feature>
<dbReference type="RefSeq" id="XP_007775341.1">
    <property type="nucleotide sequence ID" value="XM_007777151.1"/>
</dbReference>
<evidence type="ECO:0000313" key="2">
    <source>
        <dbReference type="EMBL" id="EIW74316.1"/>
    </source>
</evidence>
<organism evidence="2 3">
    <name type="scientific">Coniophora puteana (strain RWD-64-598)</name>
    <name type="common">Brown rot fungus</name>
    <dbReference type="NCBI Taxonomy" id="741705"/>
    <lineage>
        <taxon>Eukaryota</taxon>
        <taxon>Fungi</taxon>
        <taxon>Dikarya</taxon>
        <taxon>Basidiomycota</taxon>
        <taxon>Agaricomycotina</taxon>
        <taxon>Agaricomycetes</taxon>
        <taxon>Agaricomycetidae</taxon>
        <taxon>Boletales</taxon>
        <taxon>Coniophorineae</taxon>
        <taxon>Coniophoraceae</taxon>
        <taxon>Coniophora</taxon>
    </lineage>
</organism>
<accession>R7SDS4</accession>